<evidence type="ECO:0000259" key="11">
    <source>
        <dbReference type="PROSITE" id="PS50885"/>
    </source>
</evidence>
<feature type="domain" description="Methyl-accepting transducer" evidence="10">
    <location>
        <begin position="459"/>
        <end position="695"/>
    </location>
</feature>
<feature type="transmembrane region" description="Helical" evidence="9">
    <location>
        <begin position="68"/>
        <end position="87"/>
    </location>
</feature>
<keyword evidence="3 9" id="KW-1133">Transmembrane helix</keyword>
<evidence type="ECO:0000256" key="1">
    <source>
        <dbReference type="ARBA" id="ARBA00004141"/>
    </source>
</evidence>
<reference evidence="12 13" key="1">
    <citation type="submission" date="2019-02" db="EMBL/GenBank/DDBJ databases">
        <title>Genomic Encyclopedia of Type Strains, Phase IV (KMG-IV): sequencing the most valuable type-strain genomes for metagenomic binning, comparative biology and taxonomic classification.</title>
        <authorList>
            <person name="Goeker M."/>
        </authorList>
    </citation>
    <scope>NUCLEOTIDE SEQUENCE [LARGE SCALE GENOMIC DNA]</scope>
    <source>
        <strain evidence="12 13">DSM 21223</strain>
    </source>
</reference>
<dbReference type="InterPro" id="IPR003660">
    <property type="entry name" value="HAMP_dom"/>
</dbReference>
<evidence type="ECO:0000313" key="12">
    <source>
        <dbReference type="EMBL" id="RZT76592.1"/>
    </source>
</evidence>
<dbReference type="PANTHER" id="PTHR32089:SF119">
    <property type="entry name" value="METHYL-ACCEPTING CHEMOTAXIS PROTEIN CTPL"/>
    <property type="match status" value="1"/>
</dbReference>
<feature type="coiled-coil region" evidence="8">
    <location>
        <begin position="381"/>
        <end position="411"/>
    </location>
</feature>
<evidence type="ECO:0000256" key="2">
    <source>
        <dbReference type="ARBA" id="ARBA00022692"/>
    </source>
</evidence>
<evidence type="ECO:0000259" key="10">
    <source>
        <dbReference type="PROSITE" id="PS50111"/>
    </source>
</evidence>
<keyword evidence="2 9" id="KW-0812">Transmembrane</keyword>
<dbReference type="EMBL" id="SHKM01000002">
    <property type="protein sequence ID" value="RZT76592.1"/>
    <property type="molecule type" value="Genomic_DNA"/>
</dbReference>
<sequence length="732" mass="78004">MAFKLKLPAFSFGKGQKKSAAPVGEETLAAPTRVMEVPVAKPAKEKKPKEPAAALTDFLGQYPVVKQLQILGSVLLVVMLFIAGLVYHDNRESTYGTVYVAAAGEMRMLSQRLAKDAAQALQGTPVAFEHLKTSRESFARLLERLSQGGEITEVAVPPSPDGVQPQLQALMSEWEKTDKNATRLLEMEKNLVNLGKDVAIIASKNPQLLELSEQVAALKLQSGGGAREIAAANQMVMLTQRIAKNASALLVGDAIDPEVAFLLGKDTNSFRDLLNGLIKGNETLKAASDGDTRTKLGELEGAFKEYQDAVSGILGNMQRLVLAKQSGSAIFKDSDELLAATDKLADAYQAELAERALYIVILVVMVLVALGALVLMAKIYLEDSRRRAEEAERLRLESEQLNRQNQDAILRLMNELGDLADGDLTVTATVSEDITGAIADSINYTIEELRVLVGRINDAANRVTLATEMARKTSEELLAAAERQSKEIEEAGRSVLTMASSMNQVSSEATQSAQVARQSLSAAEKGAQAVQDSIKGMNEIREQIQETAKRIKRLGESSQEIGEIVELISDITEQTNVLALNAAIQAASAGEAGRGFTVVAEEVQRLAERSAEATKQIAAIVKTIQTDTQDAVSAMEESTQGVVEGAKLSDAAGQALAEIGSVSQNLASLIENISSATQQQAQSAAGVAETMKDILNVTEQTTAGTKQTAEAVGELAGLATELKGSVAGFKVA</sequence>
<keyword evidence="13" id="KW-1185">Reference proteome</keyword>
<dbReference type="Gene3D" id="1.10.287.950">
    <property type="entry name" value="Methyl-accepting chemotaxis protein"/>
    <property type="match status" value="1"/>
</dbReference>
<keyword evidence="4 9" id="KW-0472">Membrane</keyword>
<dbReference type="PROSITE" id="PS50111">
    <property type="entry name" value="CHEMOTAXIS_TRANSDUC_2"/>
    <property type="match status" value="1"/>
</dbReference>
<comment type="similarity">
    <text evidence="6">Belongs to the methyl-accepting chemotaxis (MCP) protein family.</text>
</comment>
<evidence type="ECO:0000256" key="4">
    <source>
        <dbReference type="ARBA" id="ARBA00023136"/>
    </source>
</evidence>
<evidence type="ECO:0000256" key="7">
    <source>
        <dbReference type="PROSITE-ProRule" id="PRU00284"/>
    </source>
</evidence>
<evidence type="ECO:0000256" key="5">
    <source>
        <dbReference type="ARBA" id="ARBA00023224"/>
    </source>
</evidence>
<dbReference type="PROSITE" id="PS50885">
    <property type="entry name" value="HAMP"/>
    <property type="match status" value="1"/>
</dbReference>
<gene>
    <name evidence="12" type="ORF">EV678_2471</name>
</gene>
<accession>A0ABY0IMZ9</accession>
<feature type="domain" description="HAMP" evidence="11">
    <location>
        <begin position="403"/>
        <end position="454"/>
    </location>
</feature>
<dbReference type="PANTHER" id="PTHR32089">
    <property type="entry name" value="METHYL-ACCEPTING CHEMOTAXIS PROTEIN MCPB"/>
    <property type="match status" value="1"/>
</dbReference>
<organism evidence="12 13">
    <name type="scientific">Azospira oryzae</name>
    <dbReference type="NCBI Taxonomy" id="146939"/>
    <lineage>
        <taxon>Bacteria</taxon>
        <taxon>Pseudomonadati</taxon>
        <taxon>Pseudomonadota</taxon>
        <taxon>Betaproteobacteria</taxon>
        <taxon>Rhodocyclales</taxon>
        <taxon>Rhodocyclaceae</taxon>
        <taxon>Azospira</taxon>
    </lineage>
</organism>
<feature type="transmembrane region" description="Helical" evidence="9">
    <location>
        <begin position="356"/>
        <end position="377"/>
    </location>
</feature>
<proteinExistence type="inferred from homology"/>
<dbReference type="InterPro" id="IPR004089">
    <property type="entry name" value="MCPsignal_dom"/>
</dbReference>
<evidence type="ECO:0000256" key="6">
    <source>
        <dbReference type="ARBA" id="ARBA00029447"/>
    </source>
</evidence>
<dbReference type="RefSeq" id="WP_014235768.1">
    <property type="nucleotide sequence ID" value="NZ_SHKM01000002.1"/>
</dbReference>
<dbReference type="SUPFAM" id="SSF58104">
    <property type="entry name" value="Methyl-accepting chemotaxis protein (MCP) signaling domain"/>
    <property type="match status" value="1"/>
</dbReference>
<evidence type="ECO:0000256" key="9">
    <source>
        <dbReference type="SAM" id="Phobius"/>
    </source>
</evidence>
<keyword evidence="8" id="KW-0175">Coiled coil</keyword>
<dbReference type="CDD" id="cd11386">
    <property type="entry name" value="MCP_signal"/>
    <property type="match status" value="1"/>
</dbReference>
<comment type="caution">
    <text evidence="12">The sequence shown here is derived from an EMBL/GenBank/DDBJ whole genome shotgun (WGS) entry which is preliminary data.</text>
</comment>
<evidence type="ECO:0000256" key="3">
    <source>
        <dbReference type="ARBA" id="ARBA00022989"/>
    </source>
</evidence>
<comment type="subcellular location">
    <subcellularLocation>
        <location evidence="1">Membrane</location>
        <topology evidence="1">Multi-pass membrane protein</topology>
    </subcellularLocation>
</comment>
<dbReference type="InterPro" id="IPR029095">
    <property type="entry name" value="NarX-like_N"/>
</dbReference>
<keyword evidence="5 7" id="KW-0807">Transducer</keyword>
<evidence type="ECO:0000256" key="8">
    <source>
        <dbReference type="SAM" id="Coils"/>
    </source>
</evidence>
<dbReference type="Pfam" id="PF13675">
    <property type="entry name" value="PilJ"/>
    <property type="match status" value="2"/>
</dbReference>
<name>A0ABY0IMZ9_9RHOO</name>
<dbReference type="Pfam" id="PF00015">
    <property type="entry name" value="MCPsignal"/>
    <property type="match status" value="1"/>
</dbReference>
<dbReference type="SMART" id="SM00283">
    <property type="entry name" value="MA"/>
    <property type="match status" value="1"/>
</dbReference>
<protein>
    <submittedName>
        <fullName evidence="12">Twitching motility protein PilJ</fullName>
    </submittedName>
</protein>
<dbReference type="Proteomes" id="UP000292136">
    <property type="component" value="Unassembled WGS sequence"/>
</dbReference>
<evidence type="ECO:0000313" key="13">
    <source>
        <dbReference type="Proteomes" id="UP000292136"/>
    </source>
</evidence>